<keyword evidence="3 12" id="KW-0813">Transport</keyword>
<evidence type="ECO:0000256" key="6">
    <source>
        <dbReference type="ARBA" id="ARBA00022692"/>
    </source>
</evidence>
<name>A0A6L8MF86_9BURK</name>
<feature type="transmembrane region" description="Helical" evidence="12">
    <location>
        <begin position="106"/>
        <end position="133"/>
    </location>
</feature>
<feature type="transmembrane region" description="Helical" evidence="12">
    <location>
        <begin position="397"/>
        <end position="417"/>
    </location>
</feature>
<comment type="catalytic activity">
    <reaction evidence="12">
        <text>K(+)(in) + H(+)(in) = K(+)(out) + H(+)(out)</text>
        <dbReference type="Rhea" id="RHEA:28490"/>
        <dbReference type="ChEBI" id="CHEBI:15378"/>
        <dbReference type="ChEBI" id="CHEBI:29103"/>
    </reaction>
</comment>
<dbReference type="RefSeq" id="WP_161017888.1">
    <property type="nucleotide sequence ID" value="NZ_WWCP01000001.1"/>
</dbReference>
<dbReference type="Pfam" id="PF02705">
    <property type="entry name" value="K_trans"/>
    <property type="match status" value="1"/>
</dbReference>
<feature type="transmembrane region" description="Helical" evidence="12">
    <location>
        <begin position="289"/>
        <end position="309"/>
    </location>
</feature>
<dbReference type="HAMAP" id="MF_01522">
    <property type="entry name" value="Kup"/>
    <property type="match status" value="1"/>
</dbReference>
<protein>
    <recommendedName>
        <fullName evidence="12">Probable potassium transport system protein Kup</fullName>
    </recommendedName>
</protein>
<keyword evidence="11 12" id="KW-0472">Membrane</keyword>
<keyword evidence="7 12" id="KW-0769">Symport</keyword>
<evidence type="ECO:0000313" key="15">
    <source>
        <dbReference type="EMBL" id="MYM80442.1"/>
    </source>
</evidence>
<feature type="transmembrane region" description="Helical" evidence="12">
    <location>
        <begin position="145"/>
        <end position="161"/>
    </location>
</feature>
<feature type="transmembrane region" description="Helical" evidence="12">
    <location>
        <begin position="368"/>
        <end position="390"/>
    </location>
</feature>
<evidence type="ECO:0000259" key="14">
    <source>
        <dbReference type="Pfam" id="PF22776"/>
    </source>
</evidence>
<dbReference type="GO" id="GO:0015293">
    <property type="term" value="F:symporter activity"/>
    <property type="evidence" value="ECO:0007669"/>
    <property type="project" value="UniProtKB-UniRule"/>
</dbReference>
<evidence type="ECO:0000256" key="10">
    <source>
        <dbReference type="ARBA" id="ARBA00023065"/>
    </source>
</evidence>
<comment type="function">
    <text evidence="12">Transport of potassium into the cell. Likely operates as a K(+):H(+) symporter.</text>
</comment>
<keyword evidence="5 12" id="KW-0633">Potassium transport</keyword>
<dbReference type="Proteomes" id="UP000474565">
    <property type="component" value="Unassembled WGS sequence"/>
</dbReference>
<keyword evidence="4 12" id="KW-1003">Cell membrane</keyword>
<dbReference type="PANTHER" id="PTHR30540">
    <property type="entry name" value="OSMOTIC STRESS POTASSIUM TRANSPORTER"/>
    <property type="match status" value="1"/>
</dbReference>
<evidence type="ECO:0000313" key="16">
    <source>
        <dbReference type="Proteomes" id="UP000474565"/>
    </source>
</evidence>
<comment type="caution">
    <text evidence="15">The sequence shown here is derived from an EMBL/GenBank/DDBJ whole genome shotgun (WGS) entry which is preliminary data.</text>
</comment>
<dbReference type="InterPro" id="IPR053952">
    <property type="entry name" value="K_trans_C"/>
</dbReference>
<keyword evidence="9 12" id="KW-1133">Transmembrane helix</keyword>
<evidence type="ECO:0000256" key="12">
    <source>
        <dbReference type="HAMAP-Rule" id="MF_01522"/>
    </source>
</evidence>
<dbReference type="Pfam" id="PF22776">
    <property type="entry name" value="K_trans_C"/>
    <property type="match status" value="1"/>
</dbReference>
<keyword evidence="6 12" id="KW-0812">Transmembrane</keyword>
<feature type="transmembrane region" description="Helical" evidence="12">
    <location>
        <begin position="249"/>
        <end position="269"/>
    </location>
</feature>
<accession>A0A6L8MF86</accession>
<dbReference type="InterPro" id="IPR003855">
    <property type="entry name" value="K+_transporter"/>
</dbReference>
<dbReference type="GO" id="GO:0005886">
    <property type="term" value="C:plasma membrane"/>
    <property type="evidence" value="ECO:0007669"/>
    <property type="project" value="UniProtKB-SubCell"/>
</dbReference>
<feature type="transmembrane region" description="Helical" evidence="12">
    <location>
        <begin position="47"/>
        <end position="70"/>
    </location>
</feature>
<dbReference type="PANTHER" id="PTHR30540:SF79">
    <property type="entry name" value="LOW AFFINITY POTASSIUM TRANSPORT SYSTEM PROTEIN KUP"/>
    <property type="match status" value="1"/>
</dbReference>
<feature type="transmembrane region" description="Helical" evidence="12">
    <location>
        <begin position="341"/>
        <end position="362"/>
    </location>
</feature>
<gene>
    <name evidence="12" type="primary">kup</name>
    <name evidence="15" type="ORF">GTP44_00515</name>
</gene>
<feature type="domain" description="K+ potassium transporter integral membrane" evidence="13">
    <location>
        <begin position="13"/>
        <end position="467"/>
    </location>
</feature>
<evidence type="ECO:0000256" key="9">
    <source>
        <dbReference type="ARBA" id="ARBA00022989"/>
    </source>
</evidence>
<evidence type="ECO:0000256" key="7">
    <source>
        <dbReference type="ARBA" id="ARBA00022847"/>
    </source>
</evidence>
<feature type="transmembrane region" description="Helical" evidence="12">
    <location>
        <begin position="173"/>
        <end position="193"/>
    </location>
</feature>
<sequence>MTEQHKKSSLAALTLAAIGIVYGDIGTSPLYTLKTIFDPEHGLALSEANLLGIISLIFWGLTIIVSLKYVTLVLRADNRGEGGIMALMALALNSVSKAAPRWHFPLMLLGVFGATMFYGDSVITPAISVLGAIEGLEVAAPGLEQYIVPLTIIVLISLYAMQRHGTAGIGRFFGPVMVLWFAALAAMGVINIIEAPQILAALNPLHALRFMYENRMIAFVAIGAVVLALTGAEALYADMGHFGKQPIRAAWFMIVFPALALNYLGQGALLLTHPGTVDNPFFHQLGDWAVYPLVILSTAAAVIASQATISGTFSMTKQAIALGLLPRMRILHTSATEIGQIYIPAVNWLQLIVVLLAVVGFGSSDKLAGAYGIAVTATMLATTVLTFFVIRYRWHLPLALCIGATGLFLTLDIALFSASTLKLFHGGWFPLLLGVVLFTVMLTWKRGRQLVFENLQKHAIPLEDFLASLFVAPPTRVYGTAIFMRGESDGVPHALLHNLSHNKVLHERVVFVTVHIVEEPYVAAADQAKITDLGHQCYQLNIYYGFKDEPDIPRVMQLCEPLGLPFEMMETSFFIARQTVISAPGQGMATWREHLFVAMSRNARGAADYYQIPPNRVIELGTQVEI</sequence>
<evidence type="ECO:0000256" key="11">
    <source>
        <dbReference type="ARBA" id="ARBA00023136"/>
    </source>
</evidence>
<evidence type="ECO:0000256" key="5">
    <source>
        <dbReference type="ARBA" id="ARBA00022538"/>
    </source>
</evidence>
<organism evidence="15 16">
    <name type="scientific">Duganella lactea</name>
    <dbReference type="NCBI Taxonomy" id="2692173"/>
    <lineage>
        <taxon>Bacteria</taxon>
        <taxon>Pseudomonadati</taxon>
        <taxon>Pseudomonadota</taxon>
        <taxon>Betaproteobacteria</taxon>
        <taxon>Burkholderiales</taxon>
        <taxon>Oxalobacteraceae</taxon>
        <taxon>Telluria group</taxon>
        <taxon>Duganella</taxon>
    </lineage>
</organism>
<keyword evidence="10 12" id="KW-0406">Ion transport</keyword>
<dbReference type="InterPro" id="IPR053951">
    <property type="entry name" value="K_trans_N"/>
</dbReference>
<evidence type="ECO:0000259" key="13">
    <source>
        <dbReference type="Pfam" id="PF02705"/>
    </source>
</evidence>
<evidence type="ECO:0000256" key="2">
    <source>
        <dbReference type="ARBA" id="ARBA00007019"/>
    </source>
</evidence>
<keyword evidence="8 12" id="KW-0630">Potassium</keyword>
<evidence type="ECO:0000256" key="8">
    <source>
        <dbReference type="ARBA" id="ARBA00022958"/>
    </source>
</evidence>
<reference evidence="15 16" key="1">
    <citation type="submission" date="2019-12" db="EMBL/GenBank/DDBJ databases">
        <title>Novel species isolated from a subtropical stream in China.</title>
        <authorList>
            <person name="Lu H."/>
        </authorList>
    </citation>
    <scope>NUCLEOTIDE SEQUENCE [LARGE SCALE GENOMIC DNA]</scope>
    <source>
        <strain evidence="15 16">FT50W</strain>
    </source>
</reference>
<proteinExistence type="inferred from homology"/>
<dbReference type="EMBL" id="WWCP01000001">
    <property type="protein sequence ID" value="MYM80442.1"/>
    <property type="molecule type" value="Genomic_DNA"/>
</dbReference>
<feature type="transmembrane region" description="Helical" evidence="12">
    <location>
        <begin position="216"/>
        <end position="237"/>
    </location>
</feature>
<dbReference type="GO" id="GO:0015079">
    <property type="term" value="F:potassium ion transmembrane transporter activity"/>
    <property type="evidence" value="ECO:0007669"/>
    <property type="project" value="UniProtKB-UniRule"/>
</dbReference>
<comment type="subcellular location">
    <subcellularLocation>
        <location evidence="12">Cell membrane</location>
        <topology evidence="12">Multi-pass membrane protein</topology>
    </subcellularLocation>
    <subcellularLocation>
        <location evidence="1">Membrane</location>
        <topology evidence="1">Multi-pass membrane protein</topology>
    </subcellularLocation>
</comment>
<feature type="domain" description="K+ potassium transporter C-terminal" evidence="14">
    <location>
        <begin position="479"/>
        <end position="626"/>
    </location>
</feature>
<dbReference type="AlphaFoldDB" id="A0A6L8MF86"/>
<feature type="transmembrane region" description="Helical" evidence="12">
    <location>
        <begin position="423"/>
        <end position="444"/>
    </location>
</feature>
<evidence type="ECO:0000256" key="3">
    <source>
        <dbReference type="ARBA" id="ARBA00022448"/>
    </source>
</evidence>
<dbReference type="InterPro" id="IPR023051">
    <property type="entry name" value="Kup"/>
</dbReference>
<comment type="similarity">
    <text evidence="2 12">Belongs to the HAK/KUP transporter (TC 2.A.72) family.</text>
</comment>
<evidence type="ECO:0000256" key="1">
    <source>
        <dbReference type="ARBA" id="ARBA00004141"/>
    </source>
</evidence>
<evidence type="ECO:0000256" key="4">
    <source>
        <dbReference type="ARBA" id="ARBA00022475"/>
    </source>
</evidence>